<reference evidence="9" key="1">
    <citation type="submission" date="2021-03" db="EMBL/GenBank/DDBJ databases">
        <title>Chromosome level genome of the anhydrobiotic midge Polypedilum vanderplanki.</title>
        <authorList>
            <person name="Yoshida Y."/>
            <person name="Kikawada T."/>
            <person name="Gusev O."/>
        </authorList>
    </citation>
    <scope>NUCLEOTIDE SEQUENCE</scope>
    <source>
        <strain evidence="9">NIAS01</strain>
        <tissue evidence="9">Whole body or cell culture</tissue>
    </source>
</reference>
<evidence type="ECO:0000256" key="1">
    <source>
        <dbReference type="ARBA" id="ARBA00010758"/>
    </source>
</evidence>
<protein>
    <recommendedName>
        <fullName evidence="3">Palmitoyl-protein thioesterase 1</fullName>
        <ecNumber evidence="2">3.1.2.22</ecNumber>
    </recommendedName>
    <alternativeName>
        <fullName evidence="8">Palmitoyl-protein hydrolase 1</fullName>
    </alternativeName>
</protein>
<dbReference type="OrthoDB" id="155976at2759"/>
<dbReference type="EMBL" id="JADBJN010000002">
    <property type="protein sequence ID" value="KAG5674499.1"/>
    <property type="molecule type" value="Genomic_DNA"/>
</dbReference>
<sequence length="305" mass="35748">MPRYRVKFDFINSILFLFATCVMQYVRAENYYPILLWHSAGETCCEKEGKLYVNFLTKELGDVYIRSVKIGNTTEDDFTNSLVMHPFQQIDYVCNKLKNNDKFKNGYNAIGLSQGALFLRGLAQICPFPKMINFISLGGPHQGVFQYPRCEKALGPFKCQLLKLKFNMIAYHRVFQNSLSPLTYWHDDLNEFRYKRGSSFLAHINNENYYNADYVKNLQELKRLVLVKYVKDLSVIPNESTQFGFRDHNGRSIKLEETDLFQNDRLGLKKMKQDGKLILLDAPYEHLVLDENWFRENIVPILKEN</sequence>
<dbReference type="Gene3D" id="3.40.50.1820">
    <property type="entry name" value="alpha/beta hydrolase"/>
    <property type="match status" value="1"/>
</dbReference>
<dbReference type="AlphaFoldDB" id="A0A9J6BY70"/>
<dbReference type="PRINTS" id="PR00414">
    <property type="entry name" value="PPTHIESTRASE"/>
</dbReference>
<evidence type="ECO:0000256" key="8">
    <source>
        <dbReference type="ARBA" id="ARBA00031934"/>
    </source>
</evidence>
<evidence type="ECO:0000256" key="4">
    <source>
        <dbReference type="ARBA" id="ARBA00022729"/>
    </source>
</evidence>
<comment type="caution">
    <text evidence="9">The sequence shown here is derived from an EMBL/GenBank/DDBJ whole genome shotgun (WGS) entry which is preliminary data.</text>
</comment>
<dbReference type="InterPro" id="IPR002472">
    <property type="entry name" value="Palm_thioest"/>
</dbReference>
<evidence type="ECO:0000256" key="5">
    <source>
        <dbReference type="ARBA" id="ARBA00022801"/>
    </source>
</evidence>
<dbReference type="GO" id="GO:0006898">
    <property type="term" value="P:receptor-mediated endocytosis"/>
    <property type="evidence" value="ECO:0007669"/>
    <property type="project" value="TreeGrafter"/>
</dbReference>
<name>A0A9J6BY70_POLVA</name>
<evidence type="ECO:0000256" key="6">
    <source>
        <dbReference type="ARBA" id="ARBA00023157"/>
    </source>
</evidence>
<evidence type="ECO:0000256" key="2">
    <source>
        <dbReference type="ARBA" id="ARBA00012423"/>
    </source>
</evidence>
<dbReference type="Proteomes" id="UP001107558">
    <property type="component" value="Chromosome 2"/>
</dbReference>
<evidence type="ECO:0000256" key="3">
    <source>
        <dbReference type="ARBA" id="ARBA00014212"/>
    </source>
</evidence>
<dbReference type="EC" id="3.1.2.22" evidence="2"/>
<organism evidence="9 10">
    <name type="scientific">Polypedilum vanderplanki</name>
    <name type="common">Sleeping chironomid midge</name>
    <dbReference type="NCBI Taxonomy" id="319348"/>
    <lineage>
        <taxon>Eukaryota</taxon>
        <taxon>Metazoa</taxon>
        <taxon>Ecdysozoa</taxon>
        <taxon>Arthropoda</taxon>
        <taxon>Hexapoda</taxon>
        <taxon>Insecta</taxon>
        <taxon>Pterygota</taxon>
        <taxon>Neoptera</taxon>
        <taxon>Endopterygota</taxon>
        <taxon>Diptera</taxon>
        <taxon>Nematocera</taxon>
        <taxon>Chironomoidea</taxon>
        <taxon>Chironomidae</taxon>
        <taxon>Chironominae</taxon>
        <taxon>Polypedilum</taxon>
        <taxon>Polypedilum</taxon>
    </lineage>
</organism>
<proteinExistence type="inferred from homology"/>
<keyword evidence="6" id="KW-1015">Disulfide bond</keyword>
<comment type="similarity">
    <text evidence="1">Belongs to the palmitoyl-protein thioesterase family.</text>
</comment>
<dbReference type="PANTHER" id="PTHR11247">
    <property type="entry name" value="PALMITOYL-PROTEIN THIOESTERASE/DOLICHYLDIPHOSPHATASE 1"/>
    <property type="match status" value="1"/>
</dbReference>
<dbReference type="PANTHER" id="PTHR11247:SF8">
    <property type="entry name" value="PALMITOYL-PROTEIN THIOESTERASE 1"/>
    <property type="match status" value="1"/>
</dbReference>
<keyword evidence="5" id="KW-0378">Hydrolase</keyword>
<dbReference type="SUPFAM" id="SSF53474">
    <property type="entry name" value="alpha/beta-Hydrolases"/>
    <property type="match status" value="1"/>
</dbReference>
<accession>A0A9J6BY70</accession>
<evidence type="ECO:0000256" key="7">
    <source>
        <dbReference type="ARBA" id="ARBA00023180"/>
    </source>
</evidence>
<gene>
    <name evidence="9" type="ORF">PVAND_004461</name>
</gene>
<keyword evidence="10" id="KW-1185">Reference proteome</keyword>
<keyword evidence="7" id="KW-0325">Glycoprotein</keyword>
<evidence type="ECO:0000313" key="9">
    <source>
        <dbReference type="EMBL" id="KAG5674499.1"/>
    </source>
</evidence>
<evidence type="ECO:0000313" key="10">
    <source>
        <dbReference type="Proteomes" id="UP001107558"/>
    </source>
</evidence>
<dbReference type="Pfam" id="PF02089">
    <property type="entry name" value="Palm_thioest"/>
    <property type="match status" value="1"/>
</dbReference>
<dbReference type="InterPro" id="IPR029058">
    <property type="entry name" value="AB_hydrolase_fold"/>
</dbReference>
<keyword evidence="4" id="KW-0732">Signal</keyword>
<dbReference type="GO" id="GO:0008474">
    <property type="term" value="F:palmitoyl-(protein) hydrolase activity"/>
    <property type="evidence" value="ECO:0007669"/>
    <property type="project" value="UniProtKB-EC"/>
</dbReference>
<dbReference type="GO" id="GO:0005764">
    <property type="term" value="C:lysosome"/>
    <property type="evidence" value="ECO:0007669"/>
    <property type="project" value="TreeGrafter"/>
</dbReference>